<evidence type="ECO:0000313" key="1">
    <source>
        <dbReference type="EMBL" id="BDZ39493.1"/>
    </source>
</evidence>
<dbReference type="Proteomes" id="UP001321543">
    <property type="component" value="Chromosome"/>
</dbReference>
<organism evidence="1 2">
    <name type="scientific">Microbacterium suwonense</name>
    <dbReference type="NCBI Taxonomy" id="683047"/>
    <lineage>
        <taxon>Bacteria</taxon>
        <taxon>Bacillati</taxon>
        <taxon>Actinomycetota</taxon>
        <taxon>Actinomycetes</taxon>
        <taxon>Micrococcales</taxon>
        <taxon>Microbacteriaceae</taxon>
        <taxon>Microbacterium</taxon>
    </lineage>
</organism>
<keyword evidence="2" id="KW-1185">Reference proteome</keyword>
<sequence>MTHGYLSFGAQGELLVTSRTWRNTNTGTAASELTELLGVNIPLRWSIANLHQAVVTPRRTCPSWTS</sequence>
<name>A0ABM8FV32_9MICO</name>
<protein>
    <submittedName>
        <fullName evidence="1">Uncharacterized protein</fullName>
    </submittedName>
</protein>
<dbReference type="EMBL" id="AP027728">
    <property type="protein sequence ID" value="BDZ39493.1"/>
    <property type="molecule type" value="Genomic_DNA"/>
</dbReference>
<accession>A0ABM8FV32</accession>
<gene>
    <name evidence="1" type="ORF">GCM10025863_21070</name>
</gene>
<proteinExistence type="predicted"/>
<evidence type="ECO:0000313" key="2">
    <source>
        <dbReference type="Proteomes" id="UP001321543"/>
    </source>
</evidence>
<reference evidence="2" key="1">
    <citation type="journal article" date="2019" name="Int. J. Syst. Evol. Microbiol.">
        <title>The Global Catalogue of Microorganisms (GCM) 10K type strain sequencing project: providing services to taxonomists for standard genome sequencing and annotation.</title>
        <authorList>
            <consortium name="The Broad Institute Genomics Platform"/>
            <consortium name="The Broad Institute Genome Sequencing Center for Infectious Disease"/>
            <person name="Wu L."/>
            <person name="Ma J."/>
        </authorList>
    </citation>
    <scope>NUCLEOTIDE SEQUENCE [LARGE SCALE GENOMIC DNA]</scope>
    <source>
        <strain evidence="2">NBRC 106310</strain>
    </source>
</reference>